<proteinExistence type="predicted"/>
<dbReference type="RefSeq" id="WP_377497129.1">
    <property type="nucleotide sequence ID" value="NZ_JBHMDO010000033.1"/>
</dbReference>
<evidence type="ECO:0000313" key="2">
    <source>
        <dbReference type="EMBL" id="MFB9328127.1"/>
    </source>
</evidence>
<keyword evidence="3" id="KW-1185">Reference proteome</keyword>
<reference evidence="2 3" key="1">
    <citation type="submission" date="2024-09" db="EMBL/GenBank/DDBJ databases">
        <authorList>
            <person name="Sun Q."/>
            <person name="Mori K."/>
        </authorList>
    </citation>
    <scope>NUCLEOTIDE SEQUENCE [LARGE SCALE GENOMIC DNA]</scope>
    <source>
        <strain evidence="2 3">TISTR 2452</strain>
    </source>
</reference>
<evidence type="ECO:0000313" key="3">
    <source>
        <dbReference type="Proteomes" id="UP001589747"/>
    </source>
</evidence>
<dbReference type="EMBL" id="JBHMDO010000033">
    <property type="protein sequence ID" value="MFB9328127.1"/>
    <property type="molecule type" value="Genomic_DNA"/>
</dbReference>
<dbReference type="Proteomes" id="UP001589747">
    <property type="component" value="Unassembled WGS sequence"/>
</dbReference>
<evidence type="ECO:0000256" key="1">
    <source>
        <dbReference type="SAM" id="SignalP"/>
    </source>
</evidence>
<protein>
    <submittedName>
        <fullName evidence="2">Uncharacterized protein</fullName>
    </submittedName>
</protein>
<feature type="signal peptide" evidence="1">
    <location>
        <begin position="1"/>
        <end position="24"/>
    </location>
</feature>
<gene>
    <name evidence="2" type="ORF">ACFFSY_19540</name>
</gene>
<organism evidence="2 3">
    <name type="scientific">Paenibacillus aurantiacus</name>
    <dbReference type="NCBI Taxonomy" id="1936118"/>
    <lineage>
        <taxon>Bacteria</taxon>
        <taxon>Bacillati</taxon>
        <taxon>Bacillota</taxon>
        <taxon>Bacilli</taxon>
        <taxon>Bacillales</taxon>
        <taxon>Paenibacillaceae</taxon>
        <taxon>Paenibacillus</taxon>
    </lineage>
</organism>
<comment type="caution">
    <text evidence="2">The sequence shown here is derived from an EMBL/GenBank/DDBJ whole genome shotgun (WGS) entry which is preliminary data.</text>
</comment>
<name>A0ABV5KSD3_9BACL</name>
<feature type="chain" id="PRO_5046555087" evidence="1">
    <location>
        <begin position="25"/>
        <end position="301"/>
    </location>
</feature>
<keyword evidence="1" id="KW-0732">Signal</keyword>
<accession>A0ABV5KSD3</accession>
<sequence>MKKKWMIGTGIGVGAVMLVASGLAAGAGNSGYEAYKEAWKQSGTISSIAGEASFQVTDNGASLFAASTTFKGDTDKQAGSASVRLTNGKESKSLNVYHQDGRTVLKKGDSDIYQVYEGDGKDWEDGREGHAMNGKHAELAENVIDALVGQLRNQVTLIEGKDGGKQVALHLNSAQIPAPVQAIGSFLITAASEHEDELSEKSADSAMPRELDVELPDLVDDVRITAINLDAEIDANNLIQDQSAEIVVSGQDAAGKRHELKVELDLQVTQRDQVAPDTVDLTNKQVEIVKPDDDQKNGHGW</sequence>